<evidence type="ECO:0008006" key="3">
    <source>
        <dbReference type="Google" id="ProtNLM"/>
    </source>
</evidence>
<name>A0AAW5PHW6_9GAMM</name>
<sequence>MDSDSEVGTVAHLPPAWSAGISPFGFVVQTLRFNSLYCSDGHGAFGIRPRYTEDLCRQLCLSAKARTSIAARIPAASILAPLWQPTAWQVFGGSATHWRPYLSGCTECMKTGYHSMLFQMPWVNRCPWHSQPLTSQCDHCSRPLWHGFRSDAPPLLCPCGHDPVSSRNTIDEEGRIEVLRGSWIKRYLRWAGTSRGRRTLIGVGDDLTSAEEAAVLFRGRAYPWYRPQYASSDVLIRASTVRHGQSVEARSQNAAFLRLAPSMGPGRDFFLELPQALERPMARITASVAAKFRESTFSARERACLGLPEASEGGQPSSRASVVLLPAYRVREHLFLDGRVLGRPTQAVLREIAQAMSLLPSDNPAIEALARAYERVLGRGFASSALHLLGRLDGSATDVEAALIRPVVLIRHRRSSCFLTLAWLGCAGKERSRAGGQV</sequence>
<dbReference type="AlphaFoldDB" id="A0AAW5PHW6"/>
<dbReference type="Proteomes" id="UP001320691">
    <property type="component" value="Unassembled WGS sequence"/>
</dbReference>
<dbReference type="EMBL" id="JANUEK010000002">
    <property type="protein sequence ID" value="MCS4279303.1"/>
    <property type="molecule type" value="Genomic_DNA"/>
</dbReference>
<proteinExistence type="predicted"/>
<protein>
    <recommendedName>
        <fullName evidence="3">TniQ protein</fullName>
    </recommendedName>
</protein>
<comment type="caution">
    <text evidence="1">The sequence shown here is derived from an EMBL/GenBank/DDBJ whole genome shotgun (WGS) entry which is preliminary data.</text>
</comment>
<accession>A0AAW5PHW6</accession>
<gene>
    <name evidence="1" type="ORF">M2412_001270</name>
</gene>
<reference evidence="1" key="1">
    <citation type="submission" date="2022-08" db="EMBL/GenBank/DDBJ databases">
        <title>Genomic analyses of the natural microbiome of Caenorhabditis elegans.</title>
        <authorList>
            <person name="Samuel B."/>
        </authorList>
    </citation>
    <scope>NUCLEOTIDE SEQUENCE</scope>
    <source>
        <strain evidence="1">BIGb0277</strain>
    </source>
</reference>
<organism evidence="1 2">
    <name type="scientific">Stenotrophomonas rhizophila</name>
    <dbReference type="NCBI Taxonomy" id="216778"/>
    <lineage>
        <taxon>Bacteria</taxon>
        <taxon>Pseudomonadati</taxon>
        <taxon>Pseudomonadota</taxon>
        <taxon>Gammaproteobacteria</taxon>
        <taxon>Lysobacterales</taxon>
        <taxon>Lysobacteraceae</taxon>
        <taxon>Stenotrophomonas</taxon>
    </lineage>
</organism>
<evidence type="ECO:0000313" key="1">
    <source>
        <dbReference type="EMBL" id="MCS4279303.1"/>
    </source>
</evidence>
<evidence type="ECO:0000313" key="2">
    <source>
        <dbReference type="Proteomes" id="UP001320691"/>
    </source>
</evidence>